<dbReference type="Proteomes" id="UP001549691">
    <property type="component" value="Unassembled WGS sequence"/>
</dbReference>
<organism evidence="2 3">
    <name type="scientific">Uliginosibacterium flavum</name>
    <dbReference type="NCBI Taxonomy" id="1396831"/>
    <lineage>
        <taxon>Bacteria</taxon>
        <taxon>Pseudomonadati</taxon>
        <taxon>Pseudomonadota</taxon>
        <taxon>Betaproteobacteria</taxon>
        <taxon>Rhodocyclales</taxon>
        <taxon>Zoogloeaceae</taxon>
        <taxon>Uliginosibacterium</taxon>
    </lineage>
</organism>
<feature type="transmembrane region" description="Helical" evidence="1">
    <location>
        <begin position="45"/>
        <end position="66"/>
    </location>
</feature>
<protein>
    <recommendedName>
        <fullName evidence="4">Dioxygenase</fullName>
    </recommendedName>
</protein>
<evidence type="ECO:0008006" key="4">
    <source>
        <dbReference type="Google" id="ProtNLM"/>
    </source>
</evidence>
<dbReference type="EMBL" id="JBEWZI010000034">
    <property type="protein sequence ID" value="MET7016280.1"/>
    <property type="molecule type" value="Genomic_DNA"/>
</dbReference>
<keyword evidence="1" id="KW-1133">Transmembrane helix</keyword>
<evidence type="ECO:0000313" key="3">
    <source>
        <dbReference type="Proteomes" id="UP001549691"/>
    </source>
</evidence>
<proteinExistence type="predicted"/>
<feature type="transmembrane region" description="Helical" evidence="1">
    <location>
        <begin position="12"/>
        <end position="33"/>
    </location>
</feature>
<sequence>MLRFLLISLPTVILALFIPIGHILLAGAAVLAGHRWCYKLDWPRYRRLLGSLYAGLALGLGLQFIVDYAVAGNWLAMVLAPIYTWPCAWGLYMLLSEPFSTGAGQPARELPTFMINKLPVPALRPDGKIDLHRPDNTQAPNAFETFMWGEIGMGGPSYGEIIFANGCAFASMLDEVYLLGEGRYAWLSPAGCEEGSLLVDLQARRCYQLLGPMPDEESLPRRLAEARELPMAQDDGWWVLDYPEREPFPDFAETRIASSGGHHVVSLLPDTRGMLRNPFQRYGHAHYQVSIDGEVFGEPVRMLPRAQWIDAPHAPEDDDNWRRWEGCYLILNDELLDFCSLRTHFSTDAATRVALGHCDPSTWLHFEEMTSDAPGQLVATACAMPRNTYPDEAESYSFSYVFPHDDYEASWWDAEGREHEELRPRATRYYLYRIDLSKLSYLGQLRLSADVELINRARPENTARFFHDFGNGPHAEAWHGYRLQTSCGVDPGLVAHEAIWSDCGRYLAVLGFAHAPEVPHEIRIIDFDTSTLRRLPGNYALPSFNWFDAQKLDFSHIIGVKEDCRLPGLPMRWEQHDFRLDDGTADAAPYDLLIAGIEARRERLKALQAKRIKPGQDDHSSVHLINQHCILFAPDFIAPVLQPPANQVRSAQ</sequence>
<accession>A0ABV2TQS0</accession>
<reference evidence="2 3" key="1">
    <citation type="submission" date="2024-07" db="EMBL/GenBank/DDBJ databases">
        <title>Uliginosibacterium flavum JJ3220;KACC:17644.</title>
        <authorList>
            <person name="Kim M.K."/>
        </authorList>
    </citation>
    <scope>NUCLEOTIDE SEQUENCE [LARGE SCALE GENOMIC DNA]</scope>
    <source>
        <strain evidence="2 3">KACC:17644</strain>
    </source>
</reference>
<evidence type="ECO:0000256" key="1">
    <source>
        <dbReference type="SAM" id="Phobius"/>
    </source>
</evidence>
<keyword evidence="1" id="KW-0472">Membrane</keyword>
<gene>
    <name evidence="2" type="ORF">ABXR19_19000</name>
</gene>
<dbReference type="RefSeq" id="WP_354602738.1">
    <property type="nucleotide sequence ID" value="NZ_JBEWZI010000034.1"/>
</dbReference>
<evidence type="ECO:0000313" key="2">
    <source>
        <dbReference type="EMBL" id="MET7016280.1"/>
    </source>
</evidence>
<keyword evidence="1" id="KW-0812">Transmembrane</keyword>
<name>A0ABV2TQS0_9RHOO</name>
<comment type="caution">
    <text evidence="2">The sequence shown here is derived from an EMBL/GenBank/DDBJ whole genome shotgun (WGS) entry which is preliminary data.</text>
</comment>
<keyword evidence="3" id="KW-1185">Reference proteome</keyword>